<evidence type="ECO:0000313" key="3">
    <source>
        <dbReference type="EMBL" id="PHY91433.1"/>
    </source>
</evidence>
<evidence type="ECO:0000313" key="4">
    <source>
        <dbReference type="Proteomes" id="UP000237472"/>
    </source>
</evidence>
<reference evidence="4" key="1">
    <citation type="submission" date="2015-06" db="EMBL/GenBank/DDBJ databases">
        <authorList>
            <person name="Parisi A."/>
            <person name="Chiara M."/>
            <person name="Florio D."/>
            <person name="Miccolupo A."/>
            <person name="Manzari C."/>
            <person name="Mion D."/>
            <person name="Caruso M."/>
            <person name="D'erchia A.M."/>
            <person name="Zanoni R."/>
        </authorList>
    </citation>
    <scope>NUCLEOTIDE SEQUENCE [LARGE SCALE GENOMIC DNA]</scope>
    <source>
        <strain evidence="4">73/13</strain>
    </source>
</reference>
<dbReference type="PANTHER" id="PTHR41786:SF1">
    <property type="entry name" value="6-HYDROXYMETHYLPTERIN DIPHOSPHOKINASE MPTE-LIKE DOMAIN-CONTAINING PROTEIN"/>
    <property type="match status" value="1"/>
</dbReference>
<evidence type="ECO:0000259" key="2">
    <source>
        <dbReference type="Pfam" id="PF01973"/>
    </source>
</evidence>
<organism evidence="3 4">
    <name type="scientific">Campylobacter vulpis</name>
    <dbReference type="NCBI Taxonomy" id="1655500"/>
    <lineage>
        <taxon>Bacteria</taxon>
        <taxon>Pseudomonadati</taxon>
        <taxon>Campylobacterota</taxon>
        <taxon>Epsilonproteobacteria</taxon>
        <taxon>Campylobacterales</taxon>
        <taxon>Campylobacteraceae</taxon>
        <taxon>Campylobacter</taxon>
    </lineage>
</organism>
<gene>
    <name evidence="3" type="ORF">AA994_02380</name>
</gene>
<protein>
    <submittedName>
        <fullName evidence="3">Motility accessory factor</fullName>
    </submittedName>
</protein>
<name>A0A2G4R4D7_9BACT</name>
<dbReference type="InterPro" id="IPR002826">
    <property type="entry name" value="MptE-like"/>
</dbReference>
<comment type="caution">
    <text evidence="3">The sequence shown here is derived from an EMBL/GenBank/DDBJ whole genome shotgun (WGS) entry which is preliminary data.</text>
</comment>
<dbReference type="OrthoDB" id="8867611at2"/>
<dbReference type="Proteomes" id="UP000237472">
    <property type="component" value="Unassembled WGS sequence"/>
</dbReference>
<dbReference type="RefSeq" id="WP_099461164.1">
    <property type="nucleotide sequence ID" value="NZ_LDWY01000029.1"/>
</dbReference>
<dbReference type="AlphaFoldDB" id="A0A2G4R4D7"/>
<sequence length="578" mass="67024">MNLIKNIKALKQSNPSLNLPQKQDKFEFDESLNPCFKEGKIYQNVKEELNSKLIFLKTHYAHYPVLYFYGFGNGTLYKILCQTQDKIIVFEEDLELLSLVFSFIDFSEELLSKKLILITNLKELDELFEDELIQTSYKIYTLFSHSPFYKNENFELLHRKIKEHFDFLLLQKGNDPEDTLTGMKHTLINLKTMLEKPKFKDFLKTYRFKNQNAIIVSTGPSLTKQLPLLKEVQEKAVIFAADSAYAILKKEGIRADFVFSLERLELTSEFFNQNFNEFDENVLFIITSLTHPNTLKYLKNQNFLLVLRPFYFEKALKCDEFGYLGVGASVANMAYECAAALRFENIIFIGQDLAYDDMGLSHEKSYTLLSYHKNDFQNDKDKFLCEAYGGQGLVQSSLAWTLFRLGLQEDILNAKRLNINTYNATQGGARIEGTCEKSFAWCCENLFKAPKKKLPIKSVKISTTNALLSLKNLLEKGEQFEAKLETILRDLEQALNEKQNLEYFLHSLEKLSKEFKEQGICTDLFLALLFDLESERLKLRAENADILTNLKTQKGYFAKLLRLLKKQNALLKEHNESI</sequence>
<keyword evidence="1" id="KW-0175">Coiled coil</keyword>
<feature type="coiled-coil region" evidence="1">
    <location>
        <begin position="470"/>
        <end position="511"/>
    </location>
</feature>
<evidence type="ECO:0000256" key="1">
    <source>
        <dbReference type="SAM" id="Coils"/>
    </source>
</evidence>
<dbReference type="EMBL" id="LDWY01000029">
    <property type="protein sequence ID" value="PHY91433.1"/>
    <property type="molecule type" value="Genomic_DNA"/>
</dbReference>
<dbReference type="PANTHER" id="PTHR41786">
    <property type="entry name" value="MOTILITY ACCESSORY FACTOR MAF"/>
    <property type="match status" value="1"/>
</dbReference>
<dbReference type="Pfam" id="PF01973">
    <property type="entry name" value="MptE-like"/>
    <property type="match status" value="1"/>
</dbReference>
<proteinExistence type="predicted"/>
<feature type="domain" description="6-hydroxymethylpterin diphosphokinase MptE-like" evidence="2">
    <location>
        <begin position="184"/>
        <end position="357"/>
    </location>
</feature>
<accession>A0A2G4R4D7</accession>